<dbReference type="InterPro" id="IPR051539">
    <property type="entry name" value="T4SS-coupling_protein"/>
</dbReference>
<evidence type="ECO:0000256" key="2">
    <source>
        <dbReference type="ARBA" id="ARBA00008806"/>
    </source>
</evidence>
<dbReference type="InterPro" id="IPR014135">
    <property type="entry name" value="Ti-typ_conjug_TS_TraG-like"/>
</dbReference>
<proteinExistence type="inferred from homology"/>
<dbReference type="NCBIfam" id="NF010394">
    <property type="entry name" value="PRK13822.1"/>
    <property type="match status" value="1"/>
</dbReference>
<protein>
    <submittedName>
        <fullName evidence="9">Ti-type conjugative transfer system protein TraG</fullName>
    </submittedName>
</protein>
<dbReference type="PANTHER" id="PTHR37937:SF1">
    <property type="entry name" value="CONJUGATIVE TRANSFER: DNA TRANSPORT"/>
    <property type="match status" value="1"/>
</dbReference>
<comment type="subcellular location">
    <subcellularLocation>
        <location evidence="1">Cell membrane</location>
        <topology evidence="1">Multi-pass membrane protein</topology>
    </subcellularLocation>
</comment>
<organism evidence="9 10">
    <name type="scientific">Metarhizobium album</name>
    <dbReference type="NCBI Taxonomy" id="2182425"/>
    <lineage>
        <taxon>Bacteria</taxon>
        <taxon>Pseudomonadati</taxon>
        <taxon>Pseudomonadota</taxon>
        <taxon>Alphaproteobacteria</taxon>
        <taxon>Hyphomicrobiales</taxon>
        <taxon>Rhizobiaceae</taxon>
        <taxon>Metarhizobium</taxon>
    </lineage>
</organism>
<dbReference type="CDD" id="cd01127">
    <property type="entry name" value="TrwB_TraG_TraD_VirD4"/>
    <property type="match status" value="1"/>
</dbReference>
<dbReference type="Proteomes" id="UP000245252">
    <property type="component" value="Unassembled WGS sequence"/>
</dbReference>
<dbReference type="InterPro" id="IPR003688">
    <property type="entry name" value="TraG/VirD4"/>
</dbReference>
<evidence type="ECO:0000256" key="3">
    <source>
        <dbReference type="ARBA" id="ARBA00022475"/>
    </source>
</evidence>
<gene>
    <name evidence="9" type="primary">traG</name>
    <name evidence="9" type="ORF">DEM27_30340</name>
</gene>
<dbReference type="AlphaFoldDB" id="A0A2U2DH71"/>
<dbReference type="Gene3D" id="3.40.50.300">
    <property type="entry name" value="P-loop containing nucleotide triphosphate hydrolases"/>
    <property type="match status" value="1"/>
</dbReference>
<evidence type="ECO:0000313" key="9">
    <source>
        <dbReference type="EMBL" id="PWE52591.1"/>
    </source>
</evidence>
<evidence type="ECO:0000256" key="4">
    <source>
        <dbReference type="ARBA" id="ARBA00022692"/>
    </source>
</evidence>
<evidence type="ECO:0000256" key="5">
    <source>
        <dbReference type="ARBA" id="ARBA00022971"/>
    </source>
</evidence>
<evidence type="ECO:0000256" key="6">
    <source>
        <dbReference type="ARBA" id="ARBA00022989"/>
    </source>
</evidence>
<keyword evidence="6 8" id="KW-1133">Transmembrane helix</keyword>
<dbReference type="NCBIfam" id="TIGR02767">
    <property type="entry name" value="TraG-Ti"/>
    <property type="match status" value="1"/>
</dbReference>
<name>A0A2U2DH71_9HYPH</name>
<keyword evidence="3" id="KW-1003">Cell membrane</keyword>
<evidence type="ECO:0000256" key="8">
    <source>
        <dbReference type="SAM" id="Phobius"/>
    </source>
</evidence>
<keyword evidence="4 8" id="KW-0812">Transmembrane</keyword>
<sequence>MNRIMLFIAPVALMILAAVAITGVEHWLSAFGKTEAARQALGRTGIAVPYLTAALIGIVFLFASAGAIRVKTAGWGVVAGSVATILIAALRETIRLSALTDQVPMGKSIIAYVDPATLIGAGAAAMSTCFALRVALVGNAAFASAEPRRVRGKRALHGEADWMKLADAEKLFSDAGGIVIGEQYRVDRDSVAERSFRADNPETWGAGGTSLLLCFDGSFGSSHGIVFAGSGGFKTTSVTIPTALKWGGSLIVLDPSNEVAPMVTAHRTGADRDVFVLDPKKPETGFNALDWVGLFGGTKEEDIASVASWIMSDSGGTRGVRDDFFRASALQLLTAMIADVCLSGHTEKESQTLRQVRANLSEPEPQLRQRLQEIYDNSDSDFVKENVAAFVNMTPETFSGVYANAIKETHWLSYPNYAALVSGKTFSTGDLAEGNTDVFINIDLKTLETHAGLARVIIGSFLNANYNRDGLMKGRALFLLDEVARLGYMRILETARDAGRKYGITLLMIYQSIGQMRETYGGRDAASKWFESASWISFAAINDTETADYISRRCGMSTVEIDQVSRSSQMKGSSRTRSKQLAARPLIQPHEVLRMRADEQIVFTAGNAPLRCGRAIWFRRDDMKACVGTNRFHKLGSTAEAPLIEPTRSAASKVDPEK</sequence>
<reference evidence="9 10" key="1">
    <citation type="submission" date="2018-05" db="EMBL/GenBank/DDBJ databases">
        <title>The draft genome of strain NS-104.</title>
        <authorList>
            <person name="Hang P."/>
            <person name="Jiang J."/>
        </authorList>
    </citation>
    <scope>NUCLEOTIDE SEQUENCE [LARGE SCALE GENOMIC DNA]</scope>
    <source>
        <strain evidence="9 10">NS-104</strain>
    </source>
</reference>
<dbReference type="PANTHER" id="PTHR37937">
    <property type="entry name" value="CONJUGATIVE TRANSFER: DNA TRANSPORT"/>
    <property type="match status" value="1"/>
</dbReference>
<evidence type="ECO:0000256" key="7">
    <source>
        <dbReference type="ARBA" id="ARBA00023136"/>
    </source>
</evidence>
<keyword evidence="7 8" id="KW-0472">Membrane</keyword>
<comment type="caution">
    <text evidence="9">The sequence shown here is derived from an EMBL/GenBank/DDBJ whole genome shotgun (WGS) entry which is preliminary data.</text>
</comment>
<accession>A0A2U2DH71</accession>
<evidence type="ECO:0000256" key="1">
    <source>
        <dbReference type="ARBA" id="ARBA00004651"/>
    </source>
</evidence>
<keyword evidence="10" id="KW-1185">Reference proteome</keyword>
<keyword evidence="5" id="KW-0184">Conjugation</keyword>
<feature type="transmembrane region" description="Helical" evidence="8">
    <location>
        <begin position="46"/>
        <end position="65"/>
    </location>
</feature>
<dbReference type="RefSeq" id="WP_109461987.1">
    <property type="nucleotide sequence ID" value="NZ_QFBC01000023.1"/>
</dbReference>
<dbReference type="GO" id="GO:0005886">
    <property type="term" value="C:plasma membrane"/>
    <property type="evidence" value="ECO:0007669"/>
    <property type="project" value="UniProtKB-SubCell"/>
</dbReference>
<evidence type="ECO:0000313" key="10">
    <source>
        <dbReference type="Proteomes" id="UP000245252"/>
    </source>
</evidence>
<dbReference type="EMBL" id="QFBC01000023">
    <property type="protein sequence ID" value="PWE52591.1"/>
    <property type="molecule type" value="Genomic_DNA"/>
</dbReference>
<dbReference type="SUPFAM" id="SSF52540">
    <property type="entry name" value="P-loop containing nucleoside triphosphate hydrolases"/>
    <property type="match status" value="1"/>
</dbReference>
<dbReference type="Pfam" id="PF02534">
    <property type="entry name" value="T4SS-DNA_transf"/>
    <property type="match status" value="1"/>
</dbReference>
<dbReference type="InterPro" id="IPR027417">
    <property type="entry name" value="P-loop_NTPase"/>
</dbReference>
<dbReference type="OrthoDB" id="9759295at2"/>
<feature type="transmembrane region" description="Helical" evidence="8">
    <location>
        <begin position="72"/>
        <end position="90"/>
    </location>
</feature>
<comment type="similarity">
    <text evidence="2">Belongs to the VirD4/TraG family.</text>
</comment>